<keyword evidence="8" id="KW-1185">Reference proteome</keyword>
<dbReference type="Proteomes" id="UP000647424">
    <property type="component" value="Unassembled WGS sequence"/>
</dbReference>
<comment type="subcellular location">
    <subcellularLocation>
        <location evidence="1">Membrane</location>
        <topology evidence="1">Single-pass membrane protein</topology>
    </subcellularLocation>
</comment>
<keyword evidence="2 5" id="KW-0812">Transmembrane</keyword>
<dbReference type="AlphaFoldDB" id="A0A927FJ17"/>
<evidence type="ECO:0000256" key="4">
    <source>
        <dbReference type="ARBA" id="ARBA00023136"/>
    </source>
</evidence>
<dbReference type="InterPro" id="IPR007452">
    <property type="entry name" value="TamB_C"/>
</dbReference>
<evidence type="ECO:0000256" key="3">
    <source>
        <dbReference type="ARBA" id="ARBA00022989"/>
    </source>
</evidence>
<dbReference type="PANTHER" id="PTHR36985:SF1">
    <property type="entry name" value="TRANSLOCATION AND ASSEMBLY MODULE SUBUNIT TAMB"/>
    <property type="match status" value="1"/>
</dbReference>
<evidence type="ECO:0000256" key="5">
    <source>
        <dbReference type="SAM" id="Phobius"/>
    </source>
</evidence>
<organism evidence="7 8">
    <name type="scientific">Limnohabitans radicicola</name>
    <dbReference type="NCBI Taxonomy" id="2771427"/>
    <lineage>
        <taxon>Bacteria</taxon>
        <taxon>Pseudomonadati</taxon>
        <taxon>Pseudomonadota</taxon>
        <taxon>Betaproteobacteria</taxon>
        <taxon>Burkholderiales</taxon>
        <taxon>Comamonadaceae</taxon>
        <taxon>Limnohabitans</taxon>
    </lineage>
</organism>
<dbReference type="Pfam" id="PF04357">
    <property type="entry name" value="TamB"/>
    <property type="match status" value="1"/>
</dbReference>
<evidence type="ECO:0000256" key="2">
    <source>
        <dbReference type="ARBA" id="ARBA00022692"/>
    </source>
</evidence>
<evidence type="ECO:0000256" key="1">
    <source>
        <dbReference type="ARBA" id="ARBA00004167"/>
    </source>
</evidence>
<evidence type="ECO:0000313" key="7">
    <source>
        <dbReference type="EMBL" id="MBD8051498.1"/>
    </source>
</evidence>
<reference evidence="7" key="1">
    <citation type="submission" date="2020-09" db="EMBL/GenBank/DDBJ databases">
        <title>Genome seq and assembly of Limnohabitants sp.</title>
        <authorList>
            <person name="Chhetri G."/>
        </authorList>
    </citation>
    <scope>NUCLEOTIDE SEQUENCE</scope>
    <source>
        <strain evidence="7">JUR4</strain>
    </source>
</reference>
<dbReference type="GO" id="GO:0005886">
    <property type="term" value="C:plasma membrane"/>
    <property type="evidence" value="ECO:0007669"/>
    <property type="project" value="InterPro"/>
</dbReference>
<comment type="caution">
    <text evidence="7">The sequence shown here is derived from an EMBL/GenBank/DDBJ whole genome shotgun (WGS) entry which is preliminary data.</text>
</comment>
<proteinExistence type="predicted"/>
<protein>
    <submittedName>
        <fullName evidence="7">Translocation/assembly module TamB domain-containing protein</fullName>
    </submittedName>
</protein>
<feature type="domain" description="Translocation and assembly module TamB C-terminal" evidence="6">
    <location>
        <begin position="892"/>
        <end position="1249"/>
    </location>
</feature>
<keyword evidence="3 5" id="KW-1133">Transmembrane helix</keyword>
<dbReference type="PANTHER" id="PTHR36985">
    <property type="entry name" value="TRANSLOCATION AND ASSEMBLY MODULE SUBUNIT TAMB"/>
    <property type="match status" value="1"/>
</dbReference>
<gene>
    <name evidence="7" type="ORF">IC609_13200</name>
</gene>
<dbReference type="GO" id="GO:0097347">
    <property type="term" value="C:TAM protein secretion complex"/>
    <property type="evidence" value="ECO:0007669"/>
    <property type="project" value="TreeGrafter"/>
</dbReference>
<dbReference type="GO" id="GO:0009306">
    <property type="term" value="P:protein secretion"/>
    <property type="evidence" value="ECO:0007669"/>
    <property type="project" value="InterPro"/>
</dbReference>
<evidence type="ECO:0000259" key="6">
    <source>
        <dbReference type="Pfam" id="PF04357"/>
    </source>
</evidence>
<evidence type="ECO:0000313" key="8">
    <source>
        <dbReference type="Proteomes" id="UP000647424"/>
    </source>
</evidence>
<accession>A0A927FJ17</accession>
<sequence length="1251" mass="135292">MHEPTAHTATPRPRRGVTVAAIALLGTTALAGGLWAWAQTEGSLGTALHAVAWALPATQQLQFDQVRGSLRLGGQIGQTHWHEAGLDVQAQGSDIGLDWSRLWHGQLPITQWRLEQLTIKDDRPAQATTALSPGSWPLQVDLPWQIDRLQWTGDRPVTLSQLQGHYRFDGQTHRLTLDNLALAQGRYRGQGTLQATAPMALDVQLHGDITAQTPGSSKTTALAAHAQLQGTLAGPSAQLQLQAQLQPTGADASAMQLDVDATLHPWQAQAVASVQARARQLDLASLWPGAPHTQLSGQVQARPQAQRWQLQGTLTNGLPGPWDLHKIPLQSLRLDLDKDGQDWQIQALDLAWPGGSAQAHGQWTPAGWHGNARVNHLSPGQLHTALNGPALSGTVQATQAEAGMVKFQALLQPTQALAGSGVAGETASLKAMGTWTPRLWTLDELELRLNQALLRGQGQWQSAAASLTGQWTWAWPGLQGQLRGQLAAREGQGQLQIEVQDAQRSLQWLQRWPQLQSHLQGWRAQGQAQASAQWQGGWQQPETRLQARLEAPMLQLTGMTTGAWQWRAASAQIDGTLHSLQARAQGQAQNSQGLANFDTRWQLTHVPAQPWPTAWEGQWQEARLQWTAGPYTSNLQLQSPIDWQWTGSTGRLQWAPSQWQITGPSPGKAWLQVDRGDWTRAGVRPAQAHLNAQLSDLPWQWTQILGAPEAPGDLQLKGRLTLNLEDQLRLQARLERSRGRLLIATEGTAAPLADAGIQEAWAQLSVEGQDAKLQLQWNTERAGQLQAQLQSRMDTTDPAGLWPTQAPLSGRVTAQLPRIGAWSWLAPPGWRVQGSLDAALDVSGTRGQPQWSGQLQAHNLAARSAVQGIEFSQGQLRARLQDQKMVLEEFSLKGAGAQGGQVTAQGQVVWTGQNAQMASLQDVQMDLQITAQGLRVSNRADRRLTVSGHMNGKMAKGQMQLSGQLKADQAQFILQDDTTPTLGDDVVVLNKNVIATPAAPSSPRTLMGTPDIRVLLDLGPDFQVQGHGLSTRLAGQLTLVSHAASQGQPRLTGQVSTDSGRFKAYGQQLTIEQGLLRFNGAYDNPDLEILALRPNLSQRVGVTVTGTAQAPRIRLYADPDMPDADKLAWLVLGRSPAGGGAESAVLQQAAMALLGGNGKRLGGDLANALGLDEISVASGSRSATTTANTATGTAITLGKRLSKDFYLVYESSLSGAFGSLYVFYDLSRRLTLRAQAGDVNALDLVYTVRRD</sequence>
<feature type="transmembrane region" description="Helical" evidence="5">
    <location>
        <begin position="17"/>
        <end position="38"/>
    </location>
</feature>
<dbReference type="EMBL" id="JACYFT010000003">
    <property type="protein sequence ID" value="MBD8051498.1"/>
    <property type="molecule type" value="Genomic_DNA"/>
</dbReference>
<name>A0A927FJ17_9BURK</name>
<keyword evidence="4 5" id="KW-0472">Membrane</keyword>